<evidence type="ECO:0000259" key="1">
    <source>
        <dbReference type="PROSITE" id="PS50181"/>
    </source>
</evidence>
<proteinExistence type="predicted"/>
<dbReference type="AlphaFoldDB" id="M2Z3Q8"/>
<feature type="domain" description="F-box" evidence="1">
    <location>
        <begin position="256"/>
        <end position="300"/>
    </location>
</feature>
<protein>
    <recommendedName>
        <fullName evidence="1">F-box domain-containing protein</fullName>
    </recommendedName>
</protein>
<dbReference type="RefSeq" id="XP_007925074.1">
    <property type="nucleotide sequence ID" value="XM_007926883.1"/>
</dbReference>
<organism evidence="2 3">
    <name type="scientific">Pseudocercospora fijiensis (strain CIRAD86)</name>
    <name type="common">Black leaf streak disease fungus</name>
    <name type="synonym">Mycosphaerella fijiensis</name>
    <dbReference type="NCBI Taxonomy" id="383855"/>
    <lineage>
        <taxon>Eukaryota</taxon>
        <taxon>Fungi</taxon>
        <taxon>Dikarya</taxon>
        <taxon>Ascomycota</taxon>
        <taxon>Pezizomycotina</taxon>
        <taxon>Dothideomycetes</taxon>
        <taxon>Dothideomycetidae</taxon>
        <taxon>Mycosphaerellales</taxon>
        <taxon>Mycosphaerellaceae</taxon>
        <taxon>Pseudocercospora</taxon>
    </lineage>
</organism>
<reference evidence="2 3" key="1">
    <citation type="journal article" date="2012" name="PLoS Pathog.">
        <title>Diverse lifestyles and strategies of plant pathogenesis encoded in the genomes of eighteen Dothideomycetes fungi.</title>
        <authorList>
            <person name="Ohm R.A."/>
            <person name="Feau N."/>
            <person name="Henrissat B."/>
            <person name="Schoch C.L."/>
            <person name="Horwitz B.A."/>
            <person name="Barry K.W."/>
            <person name="Condon B.J."/>
            <person name="Copeland A.C."/>
            <person name="Dhillon B."/>
            <person name="Glaser F."/>
            <person name="Hesse C.N."/>
            <person name="Kosti I."/>
            <person name="LaButti K."/>
            <person name="Lindquist E.A."/>
            <person name="Lucas S."/>
            <person name="Salamov A.A."/>
            <person name="Bradshaw R.E."/>
            <person name="Ciuffetti L."/>
            <person name="Hamelin R.C."/>
            <person name="Kema G.H.J."/>
            <person name="Lawrence C."/>
            <person name="Scott J.A."/>
            <person name="Spatafora J.W."/>
            <person name="Turgeon B.G."/>
            <person name="de Wit P.J.G.M."/>
            <person name="Zhong S."/>
            <person name="Goodwin S.B."/>
            <person name="Grigoriev I.V."/>
        </authorList>
    </citation>
    <scope>NUCLEOTIDE SEQUENCE [LARGE SCALE GENOMIC DNA]</scope>
    <source>
        <strain evidence="2 3">CIRAD86</strain>
    </source>
</reference>
<dbReference type="OrthoDB" id="3645989at2759"/>
<dbReference type="VEuPathDB" id="FungiDB:MYCFIDRAFT_173433"/>
<name>M2Z3Q8_PSEFD</name>
<dbReference type="Proteomes" id="UP000016932">
    <property type="component" value="Unassembled WGS sequence"/>
</dbReference>
<accession>M2Z3Q8</accession>
<evidence type="ECO:0000313" key="2">
    <source>
        <dbReference type="EMBL" id="EME84450.1"/>
    </source>
</evidence>
<dbReference type="InterPro" id="IPR001810">
    <property type="entry name" value="F-box_dom"/>
</dbReference>
<evidence type="ECO:0000313" key="3">
    <source>
        <dbReference type="Proteomes" id="UP000016932"/>
    </source>
</evidence>
<keyword evidence="3" id="KW-1185">Reference proteome</keyword>
<dbReference type="EMBL" id="KB446557">
    <property type="protein sequence ID" value="EME84450.1"/>
    <property type="molecule type" value="Genomic_DNA"/>
</dbReference>
<sequence length="542" mass="60908">MRFPLFSGLLRSLLAPAYNRAEVLANMRAYPSRGEGFLDDITKEKHLTLTHIFVGYDAESQGRRLTVTSTNVHPPRTTSFTILRYATGALLSSINTSHCLMQSAWPLCSLATLASFPLSCKFEECGSIGPSGCPGTPRDRGQYQSDYSDAGISRGELCFIFSCIRFGCSDIASTMRFFPGFHAQRYLVNVFDSRTMALLVNGFRRKRHALNPKQDTSSLHSHELSYPDDSRAYLKRAQSLSHMGTDMSKNGQQTTNMNLQELPTEIVERIAGNLDIVSLGAFRAASRTIQAKTTKTFAETVVPYHTLTVPLTLPGLQAALNALRFDDIAEQALHVDFRGKFHLNGRPKGLVDRERFTQLLRKLFERLQSLQSVEIHFYARGNFQGPLEVVAALIEQPLPRLHSLKLNHFAIPIARLTDLLNTYKPTLRHVLLSELCACDGSGEFSRATLLAHIRDNMSLNSLRIDHANGAPQPYRSLLLERNPRHFTRVNRAMRDPDTREISHYTFTTAQTNMFGKRAVTLGLNQCLREFGSKLYDPKLPEK</sequence>
<dbReference type="GeneID" id="19332990"/>
<dbReference type="HOGENOM" id="CLU_502595_0_0_1"/>
<dbReference type="KEGG" id="pfj:MYCFIDRAFT_173433"/>
<dbReference type="PROSITE" id="PS50181">
    <property type="entry name" value="FBOX"/>
    <property type="match status" value="1"/>
</dbReference>
<gene>
    <name evidence="2" type="ORF">MYCFIDRAFT_173433</name>
</gene>